<comment type="caution">
    <text evidence="1">The sequence shown here is derived from an EMBL/GenBank/DDBJ whole genome shotgun (WGS) entry which is preliminary data.</text>
</comment>
<organism evidence="1 2">
    <name type="scientific">Candidatus Curtissbacteria bacterium RIFCSPHIGHO2_01_FULL_41_11</name>
    <dbReference type="NCBI Taxonomy" id="1797711"/>
    <lineage>
        <taxon>Bacteria</taxon>
        <taxon>Candidatus Curtissiibacteriota</taxon>
    </lineage>
</organism>
<reference evidence="1 2" key="1">
    <citation type="journal article" date="2016" name="Nat. Commun.">
        <title>Thousands of microbial genomes shed light on interconnected biogeochemical processes in an aquifer system.</title>
        <authorList>
            <person name="Anantharaman K."/>
            <person name="Brown C.T."/>
            <person name="Hug L.A."/>
            <person name="Sharon I."/>
            <person name="Castelle C.J."/>
            <person name="Probst A.J."/>
            <person name="Thomas B.C."/>
            <person name="Singh A."/>
            <person name="Wilkins M.J."/>
            <person name="Karaoz U."/>
            <person name="Brodie E.L."/>
            <person name="Williams K.H."/>
            <person name="Hubbard S.S."/>
            <person name="Banfield J.F."/>
        </authorList>
    </citation>
    <scope>NUCLEOTIDE SEQUENCE [LARGE SCALE GENOMIC DNA]</scope>
</reference>
<evidence type="ECO:0000313" key="2">
    <source>
        <dbReference type="Proteomes" id="UP000179102"/>
    </source>
</evidence>
<dbReference type="EMBL" id="MFAZ01000011">
    <property type="protein sequence ID" value="OGD87634.1"/>
    <property type="molecule type" value="Genomic_DNA"/>
</dbReference>
<proteinExistence type="predicted"/>
<gene>
    <name evidence="1" type="ORF">A2870_03095</name>
</gene>
<protein>
    <submittedName>
        <fullName evidence="1">Uncharacterized protein</fullName>
    </submittedName>
</protein>
<dbReference type="Proteomes" id="UP000179102">
    <property type="component" value="Unassembled WGS sequence"/>
</dbReference>
<dbReference type="AlphaFoldDB" id="A0A1F5G732"/>
<evidence type="ECO:0000313" key="1">
    <source>
        <dbReference type="EMBL" id="OGD87634.1"/>
    </source>
</evidence>
<name>A0A1F5G732_9BACT</name>
<sequence>MTHSPDLPKPQPSPQETASTSTFQIHYGLSRRVVGNAAKEILTNATPKPDWLTPQEITDVCMGVLSQLGYYLSVSSDFDEKEEISLQVAQSSVAQSESSLIFDMSVADFFGQIAPHIKVYLDSQYEGLSKKEREGDSNKYLAHRGDIARVLDFLAEQEDQTMGVSMVYHGDFEPPAYTIKSLEIKEAQAG</sequence>
<accession>A0A1F5G732</accession>